<proteinExistence type="predicted"/>
<dbReference type="GeneID" id="29059875"/>
<evidence type="ECO:0000313" key="1">
    <source>
        <dbReference type="EMBL" id="ANH50623.1"/>
    </source>
</evidence>
<reference evidence="2" key="1">
    <citation type="submission" date="2016-04" db="EMBL/GenBank/DDBJ databases">
        <authorList>
            <person name="Adebesin M.O."/>
            <person name="Ahama K."/>
            <person name="Alekasir E.M."/>
            <person name="Ali S."/>
            <person name="Aligholizadeh E."/>
            <person name="Allison J.M."/>
            <person name="Alzaher A."/>
            <person name="Andaya C.D."/>
            <person name="Asfaw S."/>
            <person name="Bansal N."/>
            <person name="Beauchard M.A."/>
            <person name="Betancourt K.A."/>
            <person name="Bhatia B."/>
            <person name="Boretti N.A."/>
            <person name="Brondi J.N."/>
            <person name="Byrd C.E."/>
            <person name="Cao A."/>
            <person name="Cardosa E.A."/>
            <person name="Carter A."/>
            <person name="Chen S."/>
            <person name="Chen Y."/>
            <person name="Clara V.K."/>
            <person name="Cobuzzi M."/>
            <person name="Conn O.L."/>
            <person name="Crosby I.A."/>
            <person name="Daly S.B."/>
            <person name="Depaz I.X."/>
            <person name="Dhaurali S."/>
            <person name="Dowdy K.M."/>
            <person name="Edokobi N.B."/>
            <person name="Ekanayake A.B."/>
            <person name="Ekekwe S.O."/>
            <person name="Emond M.A."/>
            <person name="Endres L."/>
            <person name="Eng S."/>
            <person name="Felkoski S.A."/>
            <person name="Gant C.D."/>
            <person name="Gaskin B."/>
            <person name="Gondal S."/>
            <person name="Gutmann J."/>
            <person name="Ha T.-A."/>
            <person name="Habteyes H."/>
            <person name="Hariri O."/>
            <person name="Healey R.M."/>
            <person name="Heins J.L."/>
            <person name="Henderson A.L."/>
            <person name="Hernandez F.M."/>
            <person name="Hoang P.T."/>
            <person name="Hope K.T."/>
            <person name="Husna A."/>
            <person name="Hussain A."/>
            <person name="Imani O."/>
            <person name="Jackson N.L."/>
            <person name="Jacob V.M."/>
            <person name="Kang C."/>
            <person name="Kantov R.M."/>
            <person name="Kavuru S."/>
            <person name="Kerr M.S."/>
            <person name="Khan O.A."/>
            <person name="Khan T.M."/>
            <person name="King T."/>
            <person name="Kulkarni R."/>
            <person name="Li A."/>
            <person name="Maczka C."/>
            <person name="Maisonet E."/>
            <person name="Majethia P.M."/>
            <person name="Malik D.A."/>
            <person name="Mariam A."/>
            <person name="Marquess E.B."/>
            <person name="Mattison J."/>
            <person name="Mcdonald N."/>
            <person name="Mehr S."/>
            <person name="Mengers S.R."/>
            <person name="Michaels D.P."/>
            <person name="Mondal S."/>
            <person name="Monney D.B."/>
            <person name="Nakhleh S.I."/>
            <person name="Ndubuizu N.C."/>
            <person name="Nguyen A.H."/>
            <person name="Nguyen K.M."/>
            <person name="Nguyen M.T."/>
            <person name="Nicholas M.L."/>
            <person name="Nimalan J.P."/>
            <person name="O'Connell R.A."/>
            <person name="Odoi E."/>
            <person name="Ojo L."/>
            <person name="Okoye A.E."/>
            <person name="Olateru-Olagbegi O."/>
            <person name="Osei K.V."/>
            <person name="Osei-Tutu A."/>
            <person name="Palilla A.M."/>
            <person name="Pancholi S."/>
            <person name="Park J.H."/>
            <person name="Patel K."/>
            <person name="Patel P."/>
            <person name="Pennington E."/>
            <person name="Peterson R.E."/>
            <person name="Pon J."/>
            <person name="Pourkarim H."/>
            <person name="Reed M.L."/>
            <person name="Rottman V."/>
            <person name="Salazar J."/>
            <person name="Samet S."/>
            <person name="Sendze O."/>
            <person name="Stelmack M.A."/>
            <person name="Stinnett R."/>
            <person name="Tchouaga A.L."/>
            <person name="Thompson E.M."/>
            <person name="Tran N.G."/>
            <person name="Truong T."/>
            <person name="Udo J.A."/>
            <person name="Verona L.T."/>
            <person name="Vu T.-Q."/>
            <person name="Wade J."/>
            <person name="Wang N.Q."/>
            <person name="Waters Z.M."/>
            <person name="Wellman R.J."/>
            <person name="Woldegabreal S."/>
            <person name="Yee A.C."/>
            <person name="Yirefu M."/>
            <person name="Zahangir S."/>
            <person name="Zhai Y."/>
            <person name="Devine C.L."/>
            <person name="Liao K."/>
            <person name="Prasad P.K."/>
            <person name="Ruthenberg K.J."/>
            <person name="Shonk J.A."/>
            <person name="Way M."/>
            <person name="Yousufi H.K."/>
            <person name="Cao L."/>
            <person name="Fox J."/>
            <person name="Hobbs E."/>
            <person name="Kilic S."/>
            <person name="Nunn R."/>
            <person name="Patel R."/>
            <person name="Rubenstein M."/>
            <person name="Cresawn S.G."/>
            <person name="Russell D.A."/>
            <person name="Pope W.H."/>
            <person name="Jacobs-Sera D."/>
            <person name="Hendrix R.W."/>
            <person name="Hatfull G.F."/>
            <person name="Erill I."/>
            <person name="Caruso S.M."/>
        </authorList>
    </citation>
    <scope>NUCLEOTIDE SEQUENCE [LARGE SCALE GENOMIC DNA]</scope>
</reference>
<dbReference type="EMBL" id="KX011169">
    <property type="protein sequence ID" value="ANH50623.1"/>
    <property type="molecule type" value="Genomic_DNA"/>
</dbReference>
<protein>
    <submittedName>
        <fullName evidence="1">Uncharacterized protein</fullName>
    </submittedName>
</protein>
<name>A0A173GBP6_9CAUD</name>
<accession>A0A173GBP6</accession>
<evidence type="ECO:0000313" key="2">
    <source>
        <dbReference type="Proteomes" id="UP000203219"/>
    </source>
</evidence>
<dbReference type="Proteomes" id="UP000203219">
    <property type="component" value="Segment"/>
</dbReference>
<gene>
    <name evidence="1" type="ORF">SALINJAH_172</name>
</gene>
<dbReference type="RefSeq" id="YP_009282126.1">
    <property type="nucleotide sequence ID" value="NC_031034.1"/>
</dbReference>
<dbReference type="KEGG" id="vg:29059875"/>
<organism evidence="1 2">
    <name type="scientific">Bacillus phage SalinJah</name>
    <dbReference type="NCBI Taxonomy" id="1837830"/>
    <lineage>
        <taxon>Viruses</taxon>
        <taxon>Duplodnaviria</taxon>
        <taxon>Heunggongvirae</taxon>
        <taxon>Uroviricota</taxon>
        <taxon>Caudoviricetes</taxon>
        <taxon>Herelleviridae</taxon>
        <taxon>Bastillevirinae</taxon>
        <taxon>Wphvirus</taxon>
        <taxon>Wphvirus BPS13</taxon>
    </lineage>
</organism>
<sequence>MMNEIQRVIHMYEADEYTKEEAEEAIAHIVVWHTPSLKWDLDN</sequence>